<dbReference type="SMART" id="SM00966">
    <property type="entry name" value="SpoVT_AbrB"/>
    <property type="match status" value="1"/>
</dbReference>
<organism evidence="2 3">
    <name type="scientific">Halalkalicoccus paucihalophilus</name>
    <dbReference type="NCBI Taxonomy" id="1008153"/>
    <lineage>
        <taxon>Archaea</taxon>
        <taxon>Methanobacteriati</taxon>
        <taxon>Methanobacteriota</taxon>
        <taxon>Stenosarchaea group</taxon>
        <taxon>Halobacteria</taxon>
        <taxon>Halobacteriales</taxon>
        <taxon>Halococcaceae</taxon>
        <taxon>Halalkalicoccus</taxon>
    </lineage>
</organism>
<accession>A0A151A989</accession>
<protein>
    <submittedName>
        <fullName evidence="2">PhoU domain protein</fullName>
    </submittedName>
</protein>
<dbReference type="GO" id="GO:0045936">
    <property type="term" value="P:negative regulation of phosphate metabolic process"/>
    <property type="evidence" value="ECO:0007669"/>
    <property type="project" value="InterPro"/>
</dbReference>
<dbReference type="GO" id="GO:0030643">
    <property type="term" value="P:intracellular phosphate ion homeostasis"/>
    <property type="evidence" value="ECO:0007669"/>
    <property type="project" value="InterPro"/>
</dbReference>
<keyword evidence="3" id="KW-1185">Reference proteome</keyword>
<dbReference type="RefSeq" id="WP_066385343.1">
    <property type="nucleotide sequence ID" value="NZ_LTAZ01000016.1"/>
</dbReference>
<dbReference type="PANTHER" id="PTHR42930:SF6">
    <property type="entry name" value="PHOSPHATE REGULATORY PROTEIN-LIKE PROTEIN"/>
    <property type="match status" value="1"/>
</dbReference>
<dbReference type="OrthoDB" id="40991at2157"/>
<sequence length="269" mass="30275">MEVRKVQITGGSTYTVSLSKEWTTETGIEAGQELAFYPDGDTLIAASPIANEARTTLSIEDASLQELESQIVTLYVNGFDEIAFEADRIATDQRRVIRSTAQTLTGFEVSTETETRIVLQDFLDASELSIHDTVMQMRLLSLSMLEDATEALFEEQPGTAEEISERDDEVDRLWHVTSRLFRSVLRAPRVAASTDLGNESYFDYRTCARQIERIADHTVKIASHSDELETLPENIREPFAALKNESHEVVENAMDAFLVDHCHPCVLRR</sequence>
<comment type="caution">
    <text evidence="2">The sequence shown here is derived from an EMBL/GenBank/DDBJ whole genome shotgun (WGS) entry which is preliminary data.</text>
</comment>
<dbReference type="InterPro" id="IPR007159">
    <property type="entry name" value="SpoVT-AbrB_dom"/>
</dbReference>
<dbReference type="InterPro" id="IPR026022">
    <property type="entry name" value="PhoU_dom"/>
</dbReference>
<dbReference type="InterPro" id="IPR038078">
    <property type="entry name" value="PhoU-like_sf"/>
</dbReference>
<evidence type="ECO:0000313" key="3">
    <source>
        <dbReference type="Proteomes" id="UP000075321"/>
    </source>
</evidence>
<evidence type="ECO:0000259" key="1">
    <source>
        <dbReference type="SMART" id="SM00966"/>
    </source>
</evidence>
<dbReference type="SUPFAM" id="SSF109755">
    <property type="entry name" value="PhoU-like"/>
    <property type="match status" value="1"/>
</dbReference>
<dbReference type="Pfam" id="PF01895">
    <property type="entry name" value="PhoU"/>
    <property type="match status" value="1"/>
</dbReference>
<dbReference type="PANTHER" id="PTHR42930">
    <property type="entry name" value="PHOSPHATE-SPECIFIC TRANSPORT SYSTEM ACCESSORY PROTEIN PHOU"/>
    <property type="match status" value="1"/>
</dbReference>
<gene>
    <name evidence="2" type="ORF">HAPAU_37630</name>
</gene>
<dbReference type="Proteomes" id="UP000075321">
    <property type="component" value="Unassembled WGS sequence"/>
</dbReference>
<feature type="domain" description="SpoVT-AbrB" evidence="1">
    <location>
        <begin position="8"/>
        <end position="54"/>
    </location>
</feature>
<dbReference type="PATRIC" id="fig|1008153.3.peg.4011"/>
<proteinExistence type="predicted"/>
<dbReference type="AlphaFoldDB" id="A0A151A989"/>
<dbReference type="GO" id="GO:0003677">
    <property type="term" value="F:DNA binding"/>
    <property type="evidence" value="ECO:0007669"/>
    <property type="project" value="InterPro"/>
</dbReference>
<dbReference type="InterPro" id="IPR028366">
    <property type="entry name" value="PhoU"/>
</dbReference>
<reference evidence="2 3" key="1">
    <citation type="submission" date="2016-02" db="EMBL/GenBank/DDBJ databases">
        <title>Genome sequence of Halalkalicoccus paucihalophilus DSM 24557.</title>
        <authorList>
            <person name="Poehlein A."/>
            <person name="Daniel R."/>
        </authorList>
    </citation>
    <scope>NUCLEOTIDE SEQUENCE [LARGE SCALE GENOMIC DNA]</scope>
    <source>
        <strain evidence="2 3">DSM 24557</strain>
    </source>
</reference>
<dbReference type="EMBL" id="LTAZ01000016">
    <property type="protein sequence ID" value="KYH24120.1"/>
    <property type="molecule type" value="Genomic_DNA"/>
</dbReference>
<name>A0A151A989_9EURY</name>
<dbReference type="Gene3D" id="1.20.58.220">
    <property type="entry name" value="Phosphate transport system protein phou homolog 2, domain 2"/>
    <property type="match status" value="1"/>
</dbReference>
<evidence type="ECO:0000313" key="2">
    <source>
        <dbReference type="EMBL" id="KYH24120.1"/>
    </source>
</evidence>